<reference evidence="3" key="2">
    <citation type="submission" date="2022-01" db="EMBL/GenBank/DDBJ databases">
        <authorList>
            <person name="Yamashiro T."/>
            <person name="Shiraishi A."/>
            <person name="Satake H."/>
            <person name="Nakayama K."/>
        </authorList>
    </citation>
    <scope>NUCLEOTIDE SEQUENCE</scope>
</reference>
<accession>A0ABQ5IZW2</accession>
<dbReference type="PANTHER" id="PTHR48258">
    <property type="entry name" value="DUF4218 DOMAIN-CONTAINING PROTEIN-RELATED"/>
    <property type="match status" value="1"/>
</dbReference>
<keyword evidence="4" id="KW-1185">Reference proteome</keyword>
<name>A0ABQ5IZW2_9ASTR</name>
<dbReference type="InterPro" id="IPR025452">
    <property type="entry name" value="DUF4218"/>
</dbReference>
<feature type="region of interest" description="Disordered" evidence="1">
    <location>
        <begin position="424"/>
        <end position="452"/>
    </location>
</feature>
<dbReference type="Pfam" id="PF13960">
    <property type="entry name" value="DUF4218"/>
    <property type="match status" value="1"/>
</dbReference>
<comment type="caution">
    <text evidence="3">The sequence shown here is derived from an EMBL/GenBank/DDBJ whole genome shotgun (WGS) entry which is preliminary data.</text>
</comment>
<evidence type="ECO:0000256" key="1">
    <source>
        <dbReference type="SAM" id="MobiDB-lite"/>
    </source>
</evidence>
<dbReference type="Proteomes" id="UP001151760">
    <property type="component" value="Unassembled WGS sequence"/>
</dbReference>
<evidence type="ECO:0000313" key="4">
    <source>
        <dbReference type="Proteomes" id="UP001151760"/>
    </source>
</evidence>
<dbReference type="EMBL" id="BQNB010021305">
    <property type="protein sequence ID" value="GJU04997.1"/>
    <property type="molecule type" value="Genomic_DNA"/>
</dbReference>
<evidence type="ECO:0000259" key="2">
    <source>
        <dbReference type="Pfam" id="PF13960"/>
    </source>
</evidence>
<gene>
    <name evidence="3" type="ORF">Tco_1121427</name>
</gene>
<evidence type="ECO:0000313" key="3">
    <source>
        <dbReference type="EMBL" id="GJU04997.1"/>
    </source>
</evidence>
<feature type="compositionally biased region" description="Low complexity" evidence="1">
    <location>
        <begin position="425"/>
        <end position="444"/>
    </location>
</feature>
<feature type="domain" description="DUF4218" evidence="2">
    <location>
        <begin position="137"/>
        <end position="241"/>
    </location>
</feature>
<proteinExistence type="predicted"/>
<protein>
    <submittedName>
        <fullName evidence="3">Transposase-associated domain-containing protein</fullName>
    </submittedName>
</protein>
<reference evidence="3" key="1">
    <citation type="journal article" date="2022" name="Int. J. Mol. Sci.">
        <title>Draft Genome of Tanacetum Coccineum: Genomic Comparison of Closely Related Tanacetum-Family Plants.</title>
        <authorList>
            <person name="Yamashiro T."/>
            <person name="Shiraishi A."/>
            <person name="Nakayama K."/>
            <person name="Satake H."/>
        </authorList>
    </citation>
    <scope>NUCLEOTIDE SEQUENCE</scope>
</reference>
<organism evidence="3 4">
    <name type="scientific">Tanacetum coccineum</name>
    <dbReference type="NCBI Taxonomy" id="301880"/>
    <lineage>
        <taxon>Eukaryota</taxon>
        <taxon>Viridiplantae</taxon>
        <taxon>Streptophyta</taxon>
        <taxon>Embryophyta</taxon>
        <taxon>Tracheophyta</taxon>
        <taxon>Spermatophyta</taxon>
        <taxon>Magnoliopsida</taxon>
        <taxon>eudicotyledons</taxon>
        <taxon>Gunneridae</taxon>
        <taxon>Pentapetalae</taxon>
        <taxon>asterids</taxon>
        <taxon>campanulids</taxon>
        <taxon>Asterales</taxon>
        <taxon>Asteraceae</taxon>
        <taxon>Asteroideae</taxon>
        <taxon>Anthemideae</taxon>
        <taxon>Anthemidinae</taxon>
        <taxon>Tanacetum</taxon>
    </lineage>
</organism>
<dbReference type="PANTHER" id="PTHR48258:SF9">
    <property type="entry name" value="OS01G0348150 PROTEIN"/>
    <property type="match status" value="1"/>
</dbReference>
<sequence>MHVENNVAESIVETLLHVPGKIKDGLNARMDLAELGVKPELFAMQDEEKTTLPPAGYTLTNAEKDIFCETLHNIKVPEGYCSNFSSLVNLKDRKLIGLKSHDYHMLMQEFLPIAIRSIMHPPTRYAIIRFCFFFKSICSKEIILKELDKMQAELVVTLCLLEKFFPPSFFDIMIHLTVHLTREVKLCGPICFRWMYPFERCMKVIKGHVRNRNKPEGCIAEETIAEETIEFFSEYHKSMETIGIPPGKHETYENEEGKPLSAGKSSEVSAELFQKAHLYVIQNTDEIVPYIERHKQVLKTENPGKRIAFLENEHSKSFAKWLREEVERELAIDKESVSETVRWISYGPRATVVKYDAYNINGYTFRTKCHDGKVYQNSGVSVEAIDLHISKEVATTRQAYYYGVLQEIWVLDYSDKQENIVVNLDSSSDNNNSDSYSTSQISTSEEIDYDSPEPPKSLLKWYHYLSDEYKDNGRFWGSKSGSSEASSKAKVEACGSKAKLQASTKTLIVKSPGRGTLEVESNINLLYDVMYIEIIEISSDSSEDRKGASKATAPIFYGPSTQGLLDAYGYNTIEEYLSWNYFPSTDNESTDMETTDKRNTDKDCIVDSNSAMSKGKYVPVCKKHKPNMYSHVPVTGSVLGLPNVTTWDEIEKKMGARKSKTCADKAKGKRKVSCGS</sequence>